<keyword evidence="3" id="KW-1185">Reference proteome</keyword>
<reference evidence="3" key="1">
    <citation type="submission" date="2019-09" db="EMBL/GenBank/DDBJ databases">
        <title>Whole genome sequencing of Microbacterium maritypicum.</title>
        <authorList>
            <person name="Lenchi N."/>
        </authorList>
    </citation>
    <scope>NUCLEOTIDE SEQUENCE [LARGE SCALE GENOMIC DNA]</scope>
    <source>
        <strain evidence="3">G1</strain>
    </source>
</reference>
<keyword evidence="1" id="KW-0472">Membrane</keyword>
<name>A0ABQ6V7N1_9MICO</name>
<keyword evidence="1" id="KW-1133">Transmembrane helix</keyword>
<organism evidence="2 3">
    <name type="scientific">Microbacterium algeriense</name>
    <dbReference type="NCBI Taxonomy" id="2615184"/>
    <lineage>
        <taxon>Bacteria</taxon>
        <taxon>Bacillati</taxon>
        <taxon>Actinomycetota</taxon>
        <taxon>Actinomycetes</taxon>
        <taxon>Micrococcales</taxon>
        <taxon>Microbacteriaceae</taxon>
        <taxon>Microbacterium</taxon>
    </lineage>
</organism>
<comment type="caution">
    <text evidence="2">The sequence shown here is derived from an EMBL/GenBank/DDBJ whole genome shotgun (WGS) entry which is preliminary data.</text>
</comment>
<proteinExistence type="predicted"/>
<sequence length="370" mass="39124">MDVIERVREVNRAVDLSETRIAAAKARFLSGVAESSAPPKRIARRSTFVIAGAVVGAAAVTASVLAVHLSAAPPPRVEAVPVLPTVVPSASPSPLPTTVDPTPVTAASVFAEAARASGSNAAPAPQHGQYLRIEREVNNLVLYGPTSPTTPFDASRADATAAWTARSHWTLYVPADRSAEWVQEFSNQFEVAGFYGTSAEVHAQEWLGVGPREPFFTRTPGGLGEPAEGELSRASEAYYSEFPRDPAALLEWIRVRNGATDGSEWSVGTVTEVVLEELQYNTAPADLRAALYRVLAMLPNSTITSVEGSIATVSFSPNPGRWVSNQVSVDQSTGLVVGSAIRQDPGEGIVPGDMFDSWTTTTVSVVDAAP</sequence>
<keyword evidence="1" id="KW-0812">Transmembrane</keyword>
<evidence type="ECO:0008006" key="4">
    <source>
        <dbReference type="Google" id="ProtNLM"/>
    </source>
</evidence>
<feature type="transmembrane region" description="Helical" evidence="1">
    <location>
        <begin position="48"/>
        <end position="69"/>
    </location>
</feature>
<dbReference type="Proteomes" id="UP000478836">
    <property type="component" value="Unassembled WGS sequence"/>
</dbReference>
<evidence type="ECO:0000313" key="2">
    <source>
        <dbReference type="EMBL" id="KAB1865020.1"/>
    </source>
</evidence>
<gene>
    <name evidence="2" type="ORF">F6A08_13290</name>
</gene>
<protein>
    <recommendedName>
        <fullName evidence="4">CU044_5270 family protein</fullName>
    </recommendedName>
</protein>
<evidence type="ECO:0000256" key="1">
    <source>
        <dbReference type="SAM" id="Phobius"/>
    </source>
</evidence>
<dbReference type="EMBL" id="WAAO01000002">
    <property type="protein sequence ID" value="KAB1865020.1"/>
    <property type="molecule type" value="Genomic_DNA"/>
</dbReference>
<accession>A0ABQ6V7N1</accession>
<evidence type="ECO:0000313" key="3">
    <source>
        <dbReference type="Proteomes" id="UP000478836"/>
    </source>
</evidence>
<dbReference type="RefSeq" id="WP_151459657.1">
    <property type="nucleotide sequence ID" value="NZ_WAAO01000002.1"/>
</dbReference>
<dbReference type="GeneID" id="77477438"/>